<organism evidence="3 4">
    <name type="scientific">Streptomyces flavidovirens</name>
    <dbReference type="NCBI Taxonomy" id="67298"/>
    <lineage>
        <taxon>Bacteria</taxon>
        <taxon>Bacillati</taxon>
        <taxon>Actinomycetota</taxon>
        <taxon>Actinomycetes</taxon>
        <taxon>Kitasatosporales</taxon>
        <taxon>Streptomycetaceae</taxon>
        <taxon>Streptomyces</taxon>
    </lineage>
</organism>
<sequence>MPRPGVRAAIGILATLALVAVPGTAGPTATAADSSRAPSADPAALRHWNTIATQTISANLGAMHPSGQVAVWHGFVSAAVYNAVVGIQGRYAPYRWKARGPSTASPEAAAVTAAHRVLLAYFPASQPRLDAEYAKSLAKIPDGRAEKQGVAYGERAADHIVKLREDDGRYEPVEYTAPPEPGLWRPTPPAHQPYVDAWLGTMRPLLLESPHQFRPGPPPALSSARYAEDVNEIKAMGGQTGSSRTARQTETALFFGGNLIAQFQTAFRDYAVRHRLGIADTARLFAAANTSAADAVITAWDSKLHYGLWRPISAIHLADTDGNPDTTEDPGWQPLLVTPPHPDYISGHAAVAGAVLRTVAGILGTSRLGLHIPSESTTTTRRYEYADQINKDMIDARVWGGIHFRSADIAGCDTGLRIGDWALAHYFRPLRQTVPPGSRPAPASQASQPSQTALPQCPR</sequence>
<feature type="chain" id="PRO_5047227829" evidence="2">
    <location>
        <begin position="26"/>
        <end position="459"/>
    </location>
</feature>
<feature type="compositionally biased region" description="Low complexity" evidence="1">
    <location>
        <begin position="440"/>
        <end position="459"/>
    </location>
</feature>
<reference evidence="3 4" key="1">
    <citation type="submission" date="2024-10" db="EMBL/GenBank/DDBJ databases">
        <title>The Natural Products Discovery Center: Release of the First 8490 Sequenced Strains for Exploring Actinobacteria Biosynthetic Diversity.</title>
        <authorList>
            <person name="Kalkreuter E."/>
            <person name="Kautsar S.A."/>
            <person name="Yang D."/>
            <person name="Bader C.D."/>
            <person name="Teijaro C.N."/>
            <person name="Fluegel L."/>
            <person name="Davis C.M."/>
            <person name="Simpson J.R."/>
            <person name="Lauterbach L."/>
            <person name="Steele A.D."/>
            <person name="Gui C."/>
            <person name="Meng S."/>
            <person name="Li G."/>
            <person name="Viehrig K."/>
            <person name="Ye F."/>
            <person name="Su P."/>
            <person name="Kiefer A.F."/>
            <person name="Nichols A."/>
            <person name="Cepeda A.J."/>
            <person name="Yan W."/>
            <person name="Fan B."/>
            <person name="Jiang Y."/>
            <person name="Adhikari A."/>
            <person name="Zheng C.-J."/>
            <person name="Schuster L."/>
            <person name="Cowan T.M."/>
            <person name="Smanski M.J."/>
            <person name="Chevrette M.G."/>
            <person name="De Carvalho L.P.S."/>
            <person name="Shen B."/>
        </authorList>
    </citation>
    <scope>NUCLEOTIDE SEQUENCE [LARGE SCALE GENOMIC DNA]</scope>
    <source>
        <strain evidence="3 4">NPDC003029</strain>
    </source>
</reference>
<protein>
    <submittedName>
        <fullName evidence="3">Vanadium-dependent haloperoxidase</fullName>
    </submittedName>
</protein>
<keyword evidence="2" id="KW-0732">Signal</keyword>
<proteinExistence type="predicted"/>
<dbReference type="InterPro" id="IPR052559">
    <property type="entry name" value="V-haloperoxidase"/>
</dbReference>
<evidence type="ECO:0000256" key="2">
    <source>
        <dbReference type="SAM" id="SignalP"/>
    </source>
</evidence>
<dbReference type="CDD" id="cd03398">
    <property type="entry name" value="PAP2_haloperoxidase"/>
    <property type="match status" value="1"/>
</dbReference>
<dbReference type="Gene3D" id="1.10.606.20">
    <property type="match status" value="1"/>
</dbReference>
<keyword evidence="4" id="KW-1185">Reference proteome</keyword>
<evidence type="ECO:0000313" key="3">
    <source>
        <dbReference type="EMBL" id="MFF3340134.1"/>
    </source>
</evidence>
<evidence type="ECO:0000256" key="1">
    <source>
        <dbReference type="SAM" id="MobiDB-lite"/>
    </source>
</evidence>
<dbReference type="PANTHER" id="PTHR34599">
    <property type="entry name" value="PEROXIDASE-RELATED"/>
    <property type="match status" value="1"/>
</dbReference>
<feature type="region of interest" description="Disordered" evidence="1">
    <location>
        <begin position="433"/>
        <end position="459"/>
    </location>
</feature>
<dbReference type="EMBL" id="JBIAPK010000004">
    <property type="protein sequence ID" value="MFF3340134.1"/>
    <property type="molecule type" value="Genomic_DNA"/>
</dbReference>
<accession>A0ABW6RF27</accession>
<dbReference type="RefSeq" id="WP_355713741.1">
    <property type="nucleotide sequence ID" value="NZ_JBEXNP010000002.1"/>
</dbReference>
<evidence type="ECO:0000313" key="4">
    <source>
        <dbReference type="Proteomes" id="UP001601976"/>
    </source>
</evidence>
<gene>
    <name evidence="3" type="ORF">ACFYWW_15560</name>
</gene>
<name>A0ABW6RF27_9ACTN</name>
<dbReference type="SUPFAM" id="SSF48317">
    <property type="entry name" value="Acid phosphatase/Vanadium-dependent haloperoxidase"/>
    <property type="match status" value="1"/>
</dbReference>
<feature type="signal peptide" evidence="2">
    <location>
        <begin position="1"/>
        <end position="25"/>
    </location>
</feature>
<dbReference type="InterPro" id="IPR036938">
    <property type="entry name" value="PAP2/HPO_sf"/>
</dbReference>
<dbReference type="PANTHER" id="PTHR34599:SF1">
    <property type="entry name" value="PHOSPHATIDIC ACID PHOSPHATASE TYPE 2_HALOPEROXIDASE DOMAIN-CONTAINING PROTEIN"/>
    <property type="match status" value="1"/>
</dbReference>
<comment type="caution">
    <text evidence="3">The sequence shown here is derived from an EMBL/GenBank/DDBJ whole genome shotgun (WGS) entry which is preliminary data.</text>
</comment>
<dbReference type="Proteomes" id="UP001601976">
    <property type="component" value="Unassembled WGS sequence"/>
</dbReference>